<feature type="domain" description="NmrA-like" evidence="3">
    <location>
        <begin position="2"/>
        <end position="248"/>
    </location>
</feature>
<dbReference type="Proteomes" id="UP001310594">
    <property type="component" value="Unassembled WGS sequence"/>
</dbReference>
<protein>
    <recommendedName>
        <fullName evidence="3">NmrA-like domain-containing protein</fullName>
    </recommendedName>
</protein>
<dbReference type="SUPFAM" id="SSF51735">
    <property type="entry name" value="NAD(P)-binding Rossmann-fold domains"/>
    <property type="match status" value="1"/>
</dbReference>
<gene>
    <name evidence="4" type="ORF">LTR97_007761</name>
</gene>
<comment type="caution">
    <text evidence="4">The sequence shown here is derived from an EMBL/GenBank/DDBJ whole genome shotgun (WGS) entry which is preliminary data.</text>
</comment>
<accession>A0AAN7W257</accession>
<evidence type="ECO:0000259" key="3">
    <source>
        <dbReference type="Pfam" id="PF05368"/>
    </source>
</evidence>
<dbReference type="InterPro" id="IPR036291">
    <property type="entry name" value="NAD(P)-bd_dom_sf"/>
</dbReference>
<dbReference type="InterPro" id="IPR051609">
    <property type="entry name" value="NmrA/Isoflavone_reductase-like"/>
</dbReference>
<keyword evidence="1" id="KW-0521">NADP</keyword>
<dbReference type="PANTHER" id="PTHR47706">
    <property type="entry name" value="NMRA-LIKE FAMILY PROTEIN"/>
    <property type="match status" value="1"/>
</dbReference>
<dbReference type="InterPro" id="IPR008030">
    <property type="entry name" value="NmrA-like"/>
</dbReference>
<evidence type="ECO:0000313" key="4">
    <source>
        <dbReference type="EMBL" id="KAK5696459.1"/>
    </source>
</evidence>
<dbReference type="Pfam" id="PF05368">
    <property type="entry name" value="NmrA"/>
    <property type="match status" value="1"/>
</dbReference>
<reference evidence="4" key="1">
    <citation type="submission" date="2023-08" db="EMBL/GenBank/DDBJ databases">
        <title>Black Yeasts Isolated from many extreme environments.</title>
        <authorList>
            <person name="Coleine C."/>
            <person name="Stajich J.E."/>
            <person name="Selbmann L."/>
        </authorList>
    </citation>
    <scope>NUCLEOTIDE SEQUENCE</scope>
    <source>
        <strain evidence="4">CCFEE 5810</strain>
    </source>
</reference>
<evidence type="ECO:0000256" key="2">
    <source>
        <dbReference type="ARBA" id="ARBA00023002"/>
    </source>
</evidence>
<dbReference type="GO" id="GO:0016491">
    <property type="term" value="F:oxidoreductase activity"/>
    <property type="evidence" value="ECO:0007669"/>
    <property type="project" value="UniProtKB-KW"/>
</dbReference>
<keyword evidence="2" id="KW-0560">Oxidoreductase</keyword>
<dbReference type="PANTHER" id="PTHR47706:SF9">
    <property type="entry name" value="NMRA-LIKE DOMAIN-CONTAINING PROTEIN-RELATED"/>
    <property type="match status" value="1"/>
</dbReference>
<sequence>MLILIAGITGGLGQRLATVALSRGLSVRGLGRSPDKLPADLAARLESFVESETYYDIPALDKAVASVDAVIDAYSPHPVLDLDAQLLLLRAAERAQIKVFFASTWSRDWTNLKYGEFEHYNNHIHFEHQAGTTSSIRPVYILSGLFANLLYTQYGPGAFNGSSGAPELSYYGDGDTDKWPWSVQDDVAEWTIDILLHGDGVQTGKGGFFRISSGVTTIRELASAYEQAFSVPVKVTRKGALEDLKTELAKLRKDKGRAGYFEYMGEAAAVVASRGGWEHADATVLEQFRKPASLEQYLSEEEREGRMGGK</sequence>
<evidence type="ECO:0000313" key="5">
    <source>
        <dbReference type="Proteomes" id="UP001310594"/>
    </source>
</evidence>
<evidence type="ECO:0000256" key="1">
    <source>
        <dbReference type="ARBA" id="ARBA00022857"/>
    </source>
</evidence>
<name>A0AAN7W257_9PEZI</name>
<organism evidence="4 5">
    <name type="scientific">Elasticomyces elasticus</name>
    <dbReference type="NCBI Taxonomy" id="574655"/>
    <lineage>
        <taxon>Eukaryota</taxon>
        <taxon>Fungi</taxon>
        <taxon>Dikarya</taxon>
        <taxon>Ascomycota</taxon>
        <taxon>Pezizomycotina</taxon>
        <taxon>Dothideomycetes</taxon>
        <taxon>Dothideomycetidae</taxon>
        <taxon>Mycosphaerellales</taxon>
        <taxon>Teratosphaeriaceae</taxon>
        <taxon>Elasticomyces</taxon>
    </lineage>
</organism>
<dbReference type="AlphaFoldDB" id="A0AAN7W257"/>
<dbReference type="Gene3D" id="3.40.50.720">
    <property type="entry name" value="NAD(P)-binding Rossmann-like Domain"/>
    <property type="match status" value="1"/>
</dbReference>
<dbReference type="EMBL" id="JAVRQU010000012">
    <property type="protein sequence ID" value="KAK5696459.1"/>
    <property type="molecule type" value="Genomic_DNA"/>
</dbReference>
<proteinExistence type="predicted"/>